<sequence length="69" mass="7937">MEERIERLENLVSLQDRTIEKLSDTVYDQQKQITDLRKVVERLAGKLRDIDEALDQSGGVDTPPPHYNG</sequence>
<organism evidence="1 2">
    <name type="scientific">Pseudodesulfovibrio cashew</name>
    <dbReference type="NCBI Taxonomy" id="2678688"/>
    <lineage>
        <taxon>Bacteria</taxon>
        <taxon>Pseudomonadati</taxon>
        <taxon>Thermodesulfobacteriota</taxon>
        <taxon>Desulfovibrionia</taxon>
        <taxon>Desulfovibrionales</taxon>
        <taxon>Desulfovibrionaceae</taxon>
    </lineage>
</organism>
<dbReference type="KEGG" id="psel:GM415_06150"/>
<dbReference type="Pfam" id="PF04102">
    <property type="entry name" value="SlyX"/>
    <property type="match status" value="1"/>
</dbReference>
<reference evidence="1 2" key="1">
    <citation type="submission" date="2019-11" db="EMBL/GenBank/DDBJ databases">
        <authorList>
            <person name="Zheng R.K."/>
            <person name="Sun C.M."/>
        </authorList>
    </citation>
    <scope>NUCLEOTIDE SEQUENCE [LARGE SCALE GENOMIC DNA]</scope>
    <source>
        <strain evidence="1 2">SRB007</strain>
    </source>
</reference>
<dbReference type="Proteomes" id="UP000428328">
    <property type="component" value="Chromosome"/>
</dbReference>
<evidence type="ECO:0000313" key="1">
    <source>
        <dbReference type="EMBL" id="QGY39716.1"/>
    </source>
</evidence>
<dbReference type="RefSeq" id="WP_158946941.1">
    <property type="nucleotide sequence ID" value="NZ_CP046400.1"/>
</dbReference>
<dbReference type="InterPro" id="IPR007236">
    <property type="entry name" value="SlyX"/>
</dbReference>
<dbReference type="PANTHER" id="PTHR36508:SF1">
    <property type="entry name" value="PROTEIN SLYX"/>
    <property type="match status" value="1"/>
</dbReference>
<protein>
    <submittedName>
        <fullName evidence="1">SlyX protein</fullName>
    </submittedName>
</protein>
<evidence type="ECO:0000313" key="2">
    <source>
        <dbReference type="Proteomes" id="UP000428328"/>
    </source>
</evidence>
<dbReference type="PANTHER" id="PTHR36508">
    <property type="entry name" value="PROTEIN SLYX"/>
    <property type="match status" value="1"/>
</dbReference>
<dbReference type="AlphaFoldDB" id="A0A6I6JAC9"/>
<name>A0A6I6JAC9_9BACT</name>
<dbReference type="EMBL" id="CP046400">
    <property type="protein sequence ID" value="QGY39716.1"/>
    <property type="molecule type" value="Genomic_DNA"/>
</dbReference>
<accession>A0A6I6JAC9</accession>
<keyword evidence="2" id="KW-1185">Reference proteome</keyword>
<proteinExistence type="predicted"/>
<dbReference type="Gene3D" id="1.20.5.300">
    <property type="match status" value="1"/>
</dbReference>
<gene>
    <name evidence="1" type="ORF">GM415_06150</name>
</gene>